<name>A0A383C748_9ZZZZ</name>
<proteinExistence type="predicted"/>
<reference evidence="1" key="1">
    <citation type="submission" date="2018-05" db="EMBL/GenBank/DDBJ databases">
        <authorList>
            <person name="Lanie J.A."/>
            <person name="Ng W.-L."/>
            <person name="Kazmierczak K.M."/>
            <person name="Andrzejewski T.M."/>
            <person name="Davidsen T.M."/>
            <person name="Wayne K.J."/>
            <person name="Tettelin H."/>
            <person name="Glass J.I."/>
            <person name="Rusch D."/>
            <person name="Podicherti R."/>
            <person name="Tsui H.-C.T."/>
            <person name="Winkler M.E."/>
        </authorList>
    </citation>
    <scope>NUCLEOTIDE SEQUENCE</scope>
</reference>
<evidence type="ECO:0000313" key="1">
    <source>
        <dbReference type="EMBL" id="SVE28226.1"/>
    </source>
</evidence>
<accession>A0A383C748</accession>
<protein>
    <recommendedName>
        <fullName evidence="2">DUF3467 domain-containing protein</fullName>
    </recommendedName>
</protein>
<dbReference type="Pfam" id="PF11950">
    <property type="entry name" value="DUF3467"/>
    <property type="match status" value="1"/>
</dbReference>
<evidence type="ECO:0008006" key="2">
    <source>
        <dbReference type="Google" id="ProtNLM"/>
    </source>
</evidence>
<dbReference type="InterPro" id="IPR021857">
    <property type="entry name" value="DUF3467"/>
</dbReference>
<dbReference type="AlphaFoldDB" id="A0A383C748"/>
<gene>
    <name evidence="1" type="ORF">METZ01_LOCUS481080</name>
</gene>
<dbReference type="EMBL" id="UINC01206550">
    <property type="protein sequence ID" value="SVE28226.1"/>
    <property type="molecule type" value="Genomic_DNA"/>
</dbReference>
<sequence>MMDKETKKKHQIKIELDDNIGQGEYANFAVVTHSPAEFVMDYIRVLPGMNKSKVKSRIIMAPMHAKTLMMALQDNIKKYESKFGEIKIAKSTIPGPEFKLPDDVLPN</sequence>
<organism evidence="1">
    <name type="scientific">marine metagenome</name>
    <dbReference type="NCBI Taxonomy" id="408172"/>
    <lineage>
        <taxon>unclassified sequences</taxon>
        <taxon>metagenomes</taxon>
        <taxon>ecological metagenomes</taxon>
    </lineage>
</organism>